<dbReference type="GO" id="GO:0004338">
    <property type="term" value="F:glucan exo-1,3-beta-glucosidase activity"/>
    <property type="evidence" value="ECO:0007669"/>
    <property type="project" value="UniProtKB-EC"/>
</dbReference>
<dbReference type="GO" id="GO:0005576">
    <property type="term" value="C:extracellular region"/>
    <property type="evidence" value="ECO:0007669"/>
    <property type="project" value="TreeGrafter"/>
</dbReference>
<keyword evidence="5" id="KW-0961">Cell wall biogenesis/degradation</keyword>
<evidence type="ECO:0000256" key="3">
    <source>
        <dbReference type="ARBA" id="ARBA00023180"/>
    </source>
</evidence>
<dbReference type="EMBL" id="JARKIF010000011">
    <property type="protein sequence ID" value="KAJ7627476.1"/>
    <property type="molecule type" value="Genomic_DNA"/>
</dbReference>
<proteinExistence type="inferred from homology"/>
<feature type="transmembrane region" description="Helical" evidence="9">
    <location>
        <begin position="82"/>
        <end position="104"/>
    </location>
</feature>
<dbReference type="PANTHER" id="PTHR31297:SF34">
    <property type="entry name" value="GLUCAN 1,3-BETA-GLUCOSIDASE 2"/>
    <property type="match status" value="1"/>
</dbReference>
<evidence type="ECO:0000256" key="2">
    <source>
        <dbReference type="ARBA" id="ARBA00022801"/>
    </source>
</evidence>
<dbReference type="InterPro" id="IPR017853">
    <property type="entry name" value="GH"/>
</dbReference>
<protein>
    <recommendedName>
        <fullName evidence="7">glucan 1,3-beta-glucosidase</fullName>
        <ecNumber evidence="7">3.2.1.58</ecNumber>
    </recommendedName>
</protein>
<evidence type="ECO:0000256" key="1">
    <source>
        <dbReference type="ARBA" id="ARBA00005641"/>
    </source>
</evidence>
<keyword evidence="9" id="KW-0472">Membrane</keyword>
<feature type="region of interest" description="Disordered" evidence="8">
    <location>
        <begin position="1"/>
        <end position="72"/>
    </location>
</feature>
<gene>
    <name evidence="10" type="ORF">FB45DRAFT_795558</name>
</gene>
<dbReference type="GO" id="GO:0009251">
    <property type="term" value="P:glucan catabolic process"/>
    <property type="evidence" value="ECO:0007669"/>
    <property type="project" value="TreeGrafter"/>
</dbReference>
<evidence type="ECO:0000256" key="8">
    <source>
        <dbReference type="SAM" id="MobiDB-lite"/>
    </source>
</evidence>
<keyword evidence="3" id="KW-0325">Glycoprotein</keyword>
<keyword evidence="11" id="KW-1185">Reference proteome</keyword>
<accession>A0AAD7BQE8</accession>
<dbReference type="SUPFAM" id="SSF51445">
    <property type="entry name" value="(Trans)glycosidases"/>
    <property type="match status" value="1"/>
</dbReference>
<evidence type="ECO:0000313" key="10">
    <source>
        <dbReference type="EMBL" id="KAJ7627476.1"/>
    </source>
</evidence>
<dbReference type="PANTHER" id="PTHR31297">
    <property type="entry name" value="GLUCAN ENDO-1,6-BETA-GLUCOSIDASE B"/>
    <property type="match status" value="1"/>
</dbReference>
<reference evidence="10" key="1">
    <citation type="submission" date="2023-03" db="EMBL/GenBank/DDBJ databases">
        <title>Massive genome expansion in bonnet fungi (Mycena s.s.) driven by repeated elements and novel gene families across ecological guilds.</title>
        <authorList>
            <consortium name="Lawrence Berkeley National Laboratory"/>
            <person name="Harder C.B."/>
            <person name="Miyauchi S."/>
            <person name="Viragh M."/>
            <person name="Kuo A."/>
            <person name="Thoen E."/>
            <person name="Andreopoulos B."/>
            <person name="Lu D."/>
            <person name="Skrede I."/>
            <person name="Drula E."/>
            <person name="Henrissat B."/>
            <person name="Morin E."/>
            <person name="Kohler A."/>
            <person name="Barry K."/>
            <person name="LaButti K."/>
            <person name="Morin E."/>
            <person name="Salamov A."/>
            <person name="Lipzen A."/>
            <person name="Mereny Z."/>
            <person name="Hegedus B."/>
            <person name="Baldrian P."/>
            <person name="Stursova M."/>
            <person name="Weitz H."/>
            <person name="Taylor A."/>
            <person name="Grigoriev I.V."/>
            <person name="Nagy L.G."/>
            <person name="Martin F."/>
            <person name="Kauserud H."/>
        </authorList>
    </citation>
    <scope>NUCLEOTIDE SEQUENCE</scope>
    <source>
        <strain evidence="10">9284</strain>
    </source>
</reference>
<sequence>MQEREHEAPFVPYSDYPPPRPLAGTESPGGSESYRDERASYPPAGVSPNNSSALLDARGEPESDWVKGSSGHSKGMGTLARVLLGLSALVVVAAAVVLPVYFVVIKPHHKHSSSSASSSGTSTGGTTSTSTPGGGTGPNVVGAVTTGGDGSTVTTSTGETFVYSNKFAGYWVDDPADPFNDGASPNSWTPPLNTSWDFAKNRINGVNLGGWFVLEPFIVPDLFQAYPSAKDEWDLTTLMAADGTLQTKMENHYATFITEQDIAQIAGAGLNWVRLPIPFWAISTWTDVGVAPDGSTVSEPFLPSVAWKYIVRMLGWARKYGIRVNLDLHTIPGSQNGLNHSGKFGQINFLNGFMGVANAQRALDYVRALTEFITQPEYQNVVPMFGIMNEAKLTVIGRPQLTSYYIQAHDMIRGITGLGAGNGAYISLHDGFDGLSNWADFLQGSDRIILDSHPYFAFNGQPNTDPVDTGTDPSSAGGVWPKKACTGWAASFVKSRSAFGITLAGEWSTSINDCGLYLRGVNGTTTYGGNCADWQDASQWSAETKAGILQVALASMDAFQDWFFWTWKIGNTTSGIVESPLWSYQLGMQGGWMPIDPRTASGKCAAVGVDVAPFAGPYSAYQTGGSGAGTIVASSLSSFGQFPPATISNLPSGAMGFLPTYTATAGIQTLSYVMPAVSVTPTATPTVSVGSGWVDASDTASFVTAVAGCTYTDAWSALSLPAPTALCTGAA</sequence>
<comment type="caution">
    <text evidence="10">The sequence shown here is derived from an EMBL/GenBank/DDBJ whole genome shotgun (WGS) entry which is preliminary data.</text>
</comment>
<dbReference type="GO" id="GO:0009986">
    <property type="term" value="C:cell surface"/>
    <property type="evidence" value="ECO:0007669"/>
    <property type="project" value="TreeGrafter"/>
</dbReference>
<dbReference type="AlphaFoldDB" id="A0AAD7BQE8"/>
<evidence type="ECO:0000256" key="9">
    <source>
        <dbReference type="SAM" id="Phobius"/>
    </source>
</evidence>
<keyword evidence="2 10" id="KW-0378">Hydrolase</keyword>
<dbReference type="Gene3D" id="3.20.20.80">
    <property type="entry name" value="Glycosidases"/>
    <property type="match status" value="1"/>
</dbReference>
<keyword evidence="9" id="KW-1133">Transmembrane helix</keyword>
<organism evidence="10 11">
    <name type="scientific">Roridomyces roridus</name>
    <dbReference type="NCBI Taxonomy" id="1738132"/>
    <lineage>
        <taxon>Eukaryota</taxon>
        <taxon>Fungi</taxon>
        <taxon>Dikarya</taxon>
        <taxon>Basidiomycota</taxon>
        <taxon>Agaricomycotina</taxon>
        <taxon>Agaricomycetes</taxon>
        <taxon>Agaricomycetidae</taxon>
        <taxon>Agaricales</taxon>
        <taxon>Marasmiineae</taxon>
        <taxon>Mycenaceae</taxon>
        <taxon>Roridomyces</taxon>
    </lineage>
</organism>
<evidence type="ECO:0000256" key="7">
    <source>
        <dbReference type="ARBA" id="ARBA00038929"/>
    </source>
</evidence>
<dbReference type="GO" id="GO:0071555">
    <property type="term" value="P:cell wall organization"/>
    <property type="evidence" value="ECO:0007669"/>
    <property type="project" value="UniProtKB-KW"/>
</dbReference>
<evidence type="ECO:0000256" key="5">
    <source>
        <dbReference type="ARBA" id="ARBA00023316"/>
    </source>
</evidence>
<name>A0AAD7BQE8_9AGAR</name>
<comment type="catalytic activity">
    <reaction evidence="6">
        <text>Successive hydrolysis of beta-D-glucose units from the non-reducing ends of (1-&gt;3)-beta-D-glucans, releasing alpha-glucose.</text>
        <dbReference type="EC" id="3.2.1.58"/>
    </reaction>
</comment>
<evidence type="ECO:0000256" key="4">
    <source>
        <dbReference type="ARBA" id="ARBA00023295"/>
    </source>
</evidence>
<evidence type="ECO:0000313" key="11">
    <source>
        <dbReference type="Proteomes" id="UP001221142"/>
    </source>
</evidence>
<evidence type="ECO:0000256" key="6">
    <source>
        <dbReference type="ARBA" id="ARBA00036824"/>
    </source>
</evidence>
<comment type="similarity">
    <text evidence="1">Belongs to the glycosyl hydrolase 5 (cellulase A) family.</text>
</comment>
<feature type="compositionally biased region" description="Low complexity" evidence="8">
    <location>
        <begin position="113"/>
        <end position="131"/>
    </location>
</feature>
<dbReference type="Proteomes" id="UP001221142">
    <property type="component" value="Unassembled WGS sequence"/>
</dbReference>
<dbReference type="EC" id="3.2.1.58" evidence="7"/>
<keyword evidence="4" id="KW-0326">Glycosidase</keyword>
<keyword evidence="9" id="KW-0812">Transmembrane</keyword>
<dbReference type="InterPro" id="IPR050386">
    <property type="entry name" value="Glycosyl_hydrolase_5"/>
</dbReference>
<feature type="region of interest" description="Disordered" evidence="8">
    <location>
        <begin position="110"/>
        <end position="152"/>
    </location>
</feature>